<proteinExistence type="predicted"/>
<evidence type="ECO:0000313" key="1">
    <source>
        <dbReference type="EMBL" id="MBB4276247.1"/>
    </source>
</evidence>
<organism evidence="1 2">
    <name type="scientific">Rhizobium mongolense</name>
    <dbReference type="NCBI Taxonomy" id="57676"/>
    <lineage>
        <taxon>Bacteria</taxon>
        <taxon>Pseudomonadati</taxon>
        <taxon>Pseudomonadota</taxon>
        <taxon>Alphaproteobacteria</taxon>
        <taxon>Hyphomicrobiales</taxon>
        <taxon>Rhizobiaceae</taxon>
        <taxon>Rhizobium/Agrobacterium group</taxon>
        <taxon>Rhizobium</taxon>
    </lineage>
</organism>
<dbReference type="AlphaFoldDB" id="A0A7W6WF93"/>
<dbReference type="Proteomes" id="UP000533641">
    <property type="component" value="Unassembled WGS sequence"/>
</dbReference>
<reference evidence="1 2" key="1">
    <citation type="submission" date="2020-08" db="EMBL/GenBank/DDBJ databases">
        <title>Genomic Encyclopedia of Type Strains, Phase IV (KMG-V): Genome sequencing to study the core and pangenomes of soil and plant-associated prokaryotes.</title>
        <authorList>
            <person name="Whitman W."/>
        </authorList>
    </citation>
    <scope>NUCLEOTIDE SEQUENCE [LARGE SCALE GENOMIC DNA]</scope>
    <source>
        <strain evidence="1 2">SEMIA 402</strain>
    </source>
</reference>
<evidence type="ECO:0000313" key="2">
    <source>
        <dbReference type="Proteomes" id="UP000533641"/>
    </source>
</evidence>
<dbReference type="EMBL" id="JACIGM010000008">
    <property type="protein sequence ID" value="MBB4276247.1"/>
    <property type="molecule type" value="Genomic_DNA"/>
</dbReference>
<accession>A0A7W6WF93</accession>
<name>A0A7W6WF93_9HYPH</name>
<protein>
    <submittedName>
        <fullName evidence="1">Uncharacterized protein</fullName>
    </submittedName>
</protein>
<sequence>MKTFLEDIRANELARNGVQPLIEKVWGYC</sequence>
<gene>
    <name evidence="1" type="ORF">GGE12_004044</name>
</gene>
<comment type="caution">
    <text evidence="1">The sequence shown here is derived from an EMBL/GenBank/DDBJ whole genome shotgun (WGS) entry which is preliminary data.</text>
</comment>